<dbReference type="EMBL" id="AMZN01000092">
    <property type="protein sequence ID" value="ELR68789.1"/>
    <property type="molecule type" value="Genomic_DNA"/>
</dbReference>
<keyword evidence="2" id="KW-1185">Reference proteome</keyword>
<name>L8JMS8_9BACT</name>
<reference evidence="1 2" key="1">
    <citation type="submission" date="2012-12" db="EMBL/GenBank/DDBJ databases">
        <title>Genome assembly of Fulvivirga imtechensis AK7.</title>
        <authorList>
            <person name="Nupur N."/>
            <person name="Khatri I."/>
            <person name="Kumar R."/>
            <person name="Subramanian S."/>
            <person name="Pinnaka A."/>
        </authorList>
    </citation>
    <scope>NUCLEOTIDE SEQUENCE [LARGE SCALE GENOMIC DNA]</scope>
    <source>
        <strain evidence="1 2">AK7</strain>
    </source>
</reference>
<evidence type="ECO:0000313" key="2">
    <source>
        <dbReference type="Proteomes" id="UP000011135"/>
    </source>
</evidence>
<dbReference type="RefSeq" id="WP_009582867.1">
    <property type="nucleotide sequence ID" value="NZ_AMZN01000092.1"/>
</dbReference>
<proteinExistence type="predicted"/>
<dbReference type="Proteomes" id="UP000011135">
    <property type="component" value="Unassembled WGS sequence"/>
</dbReference>
<accession>L8JMS8</accession>
<organism evidence="1 2">
    <name type="scientific">Fulvivirga imtechensis AK7</name>
    <dbReference type="NCBI Taxonomy" id="1237149"/>
    <lineage>
        <taxon>Bacteria</taxon>
        <taxon>Pseudomonadati</taxon>
        <taxon>Bacteroidota</taxon>
        <taxon>Cytophagia</taxon>
        <taxon>Cytophagales</taxon>
        <taxon>Fulvivirgaceae</taxon>
        <taxon>Fulvivirga</taxon>
    </lineage>
</organism>
<sequence>MITLIIVSKTSPEVKMEVEIASLLTPKIHTLSGDQEEIKSISVPSAALLWLKQPKALFHPSLRLFRSFEKAKDVPLD</sequence>
<comment type="caution">
    <text evidence="1">The sequence shown here is derived from an EMBL/GenBank/DDBJ whole genome shotgun (WGS) entry which is preliminary data.</text>
</comment>
<protein>
    <submittedName>
        <fullName evidence="1">Uncharacterized protein</fullName>
    </submittedName>
</protein>
<evidence type="ECO:0000313" key="1">
    <source>
        <dbReference type="EMBL" id="ELR68789.1"/>
    </source>
</evidence>
<gene>
    <name evidence="1" type="ORF">C900_05802</name>
</gene>
<dbReference type="AlphaFoldDB" id="L8JMS8"/>